<dbReference type="SUPFAM" id="SSF51905">
    <property type="entry name" value="FAD/NAD(P)-binding domain"/>
    <property type="match status" value="1"/>
</dbReference>
<dbReference type="PROSITE" id="PS51296">
    <property type="entry name" value="RIESKE"/>
    <property type="match status" value="1"/>
</dbReference>
<dbReference type="AlphaFoldDB" id="A0AAW1TGH4"/>
<dbReference type="PRINTS" id="PR00162">
    <property type="entry name" value="RIESKE"/>
</dbReference>
<keyword evidence="8" id="KW-1185">Reference proteome</keyword>
<dbReference type="GO" id="GO:0046872">
    <property type="term" value="F:metal ion binding"/>
    <property type="evidence" value="ECO:0007669"/>
    <property type="project" value="UniProtKB-KW"/>
</dbReference>
<dbReference type="InterPro" id="IPR017941">
    <property type="entry name" value="Rieske_2Fe-2S"/>
</dbReference>
<dbReference type="GO" id="GO:0005737">
    <property type="term" value="C:cytoplasm"/>
    <property type="evidence" value="ECO:0007669"/>
    <property type="project" value="TreeGrafter"/>
</dbReference>
<dbReference type="EMBL" id="JALJOV010000053">
    <property type="protein sequence ID" value="KAK9867958.1"/>
    <property type="molecule type" value="Genomic_DNA"/>
</dbReference>
<accession>A0AAW1TGH4</accession>
<dbReference type="Pfam" id="PF01266">
    <property type="entry name" value="DAO"/>
    <property type="match status" value="1"/>
</dbReference>
<dbReference type="GO" id="GO:0051537">
    <property type="term" value="F:2 iron, 2 sulfur cluster binding"/>
    <property type="evidence" value="ECO:0007669"/>
    <property type="project" value="UniProtKB-KW"/>
</dbReference>
<dbReference type="InterPro" id="IPR005805">
    <property type="entry name" value="Rieske_Fe-S_prot_C"/>
</dbReference>
<evidence type="ECO:0000256" key="2">
    <source>
        <dbReference type="ARBA" id="ARBA00022723"/>
    </source>
</evidence>
<name>A0AAW1TGH4_9CHLO</name>
<reference evidence="7 8" key="1">
    <citation type="journal article" date="2024" name="Nat. Commun.">
        <title>Phylogenomics reveals the evolutionary origins of lichenization in chlorophyte algae.</title>
        <authorList>
            <person name="Puginier C."/>
            <person name="Libourel C."/>
            <person name="Otte J."/>
            <person name="Skaloud P."/>
            <person name="Haon M."/>
            <person name="Grisel S."/>
            <person name="Petersen M."/>
            <person name="Berrin J.G."/>
            <person name="Delaux P.M."/>
            <person name="Dal Grande F."/>
            <person name="Keller J."/>
        </authorList>
    </citation>
    <scope>NUCLEOTIDE SEQUENCE [LARGE SCALE GENOMIC DNA]</scope>
    <source>
        <strain evidence="7 8">SAG 2523</strain>
    </source>
</reference>
<gene>
    <name evidence="7" type="ORF">WJX84_004620</name>
</gene>
<keyword evidence="4" id="KW-0411">Iron-sulfur</keyword>
<dbReference type="InterPro" id="IPR036922">
    <property type="entry name" value="Rieske_2Fe-2S_sf"/>
</dbReference>
<dbReference type="GO" id="GO:0016020">
    <property type="term" value="C:membrane"/>
    <property type="evidence" value="ECO:0007669"/>
    <property type="project" value="InterPro"/>
</dbReference>
<evidence type="ECO:0000313" key="7">
    <source>
        <dbReference type="EMBL" id="KAK9867958.1"/>
    </source>
</evidence>
<dbReference type="Proteomes" id="UP001485043">
    <property type="component" value="Unassembled WGS sequence"/>
</dbReference>
<comment type="caution">
    <text evidence="7">The sequence shown here is derived from an EMBL/GenBank/DDBJ whole genome shotgun (WGS) entry which is preliminary data.</text>
</comment>
<keyword evidence="3" id="KW-0408">Iron</keyword>
<evidence type="ECO:0000313" key="8">
    <source>
        <dbReference type="Proteomes" id="UP001485043"/>
    </source>
</evidence>
<sequence>MLKNSTQATASSTVPFTDAILPGLDTNVWDQLKNTQAPTYPRLATDATADVVVIGAGIVGLSIAYDLIRGGKKVILLEAATIGSGQTGKSTAQLMLWNDDYYHKIEEEFGVSTSGKVADAHCFAIDTIKKISEAEDIDCGFAYVDGYLFPADERPTTYDKLEKELQACKRAGLSSVQRVDLGGDVEFGGIRSALKFPRCANFDPIKYSKGLAEAIAKRGGQIYESSRVKSSDGGKVQTVAGATIRAPIIVFASNSPLHRNLTLHSRQAAEKCYAVALKMPEDGMEDGQFWDTEKPYHSVRLVKGTSKGDVLLVRGGGHPAGIKPEEINRDTYGVLERWARRRWPQAGEVAWQWAGQLYEPIDKLWLYGQDPLNGFQLDGTYYIATGDSGQGTVGAPLAAKIISDQILGYDGPWSEVYAPARLPAASKDTAASLVQVLSDVTAGYVDNVSPAGAQSLRVADLARNSGAVVQEGIKKVAAFVDEEGVQHKHTAVCPHLGCVVQWNPVDRSFNCPCHGAGFDRYGKVIQGPAKSDLAPL</sequence>
<dbReference type="Gene3D" id="2.102.10.10">
    <property type="entry name" value="Rieske [2Fe-2S] iron-sulphur domain"/>
    <property type="match status" value="1"/>
</dbReference>
<protein>
    <recommendedName>
        <fullName evidence="6">Rieske domain-containing protein</fullName>
    </recommendedName>
</protein>
<evidence type="ECO:0000256" key="3">
    <source>
        <dbReference type="ARBA" id="ARBA00023004"/>
    </source>
</evidence>
<dbReference type="InterPro" id="IPR006076">
    <property type="entry name" value="FAD-dep_OxRdtase"/>
</dbReference>
<evidence type="ECO:0000259" key="6">
    <source>
        <dbReference type="PROSITE" id="PS51296"/>
    </source>
</evidence>
<dbReference type="PANTHER" id="PTHR13847">
    <property type="entry name" value="SARCOSINE DEHYDROGENASE-RELATED"/>
    <property type="match status" value="1"/>
</dbReference>
<dbReference type="SUPFAM" id="SSF50022">
    <property type="entry name" value="ISP domain"/>
    <property type="match status" value="1"/>
</dbReference>
<evidence type="ECO:0000256" key="5">
    <source>
        <dbReference type="ARBA" id="ARBA00023157"/>
    </source>
</evidence>
<dbReference type="PANTHER" id="PTHR13847:SF281">
    <property type="entry name" value="FAD DEPENDENT OXIDOREDUCTASE DOMAIN-CONTAINING PROTEIN"/>
    <property type="match status" value="1"/>
</dbReference>
<dbReference type="Pfam" id="PF00355">
    <property type="entry name" value="Rieske"/>
    <property type="match status" value="1"/>
</dbReference>
<organism evidence="7 8">
    <name type="scientific">Apatococcus fuscideae</name>
    <dbReference type="NCBI Taxonomy" id="2026836"/>
    <lineage>
        <taxon>Eukaryota</taxon>
        <taxon>Viridiplantae</taxon>
        <taxon>Chlorophyta</taxon>
        <taxon>core chlorophytes</taxon>
        <taxon>Trebouxiophyceae</taxon>
        <taxon>Chlorellales</taxon>
        <taxon>Chlorellaceae</taxon>
        <taxon>Apatococcus</taxon>
    </lineage>
</organism>
<dbReference type="InterPro" id="IPR036188">
    <property type="entry name" value="FAD/NAD-bd_sf"/>
</dbReference>
<proteinExistence type="predicted"/>
<dbReference type="Gene3D" id="3.50.50.60">
    <property type="entry name" value="FAD/NAD(P)-binding domain"/>
    <property type="match status" value="1"/>
</dbReference>
<keyword evidence="2" id="KW-0479">Metal-binding</keyword>
<evidence type="ECO:0000256" key="1">
    <source>
        <dbReference type="ARBA" id="ARBA00022714"/>
    </source>
</evidence>
<evidence type="ECO:0000256" key="4">
    <source>
        <dbReference type="ARBA" id="ARBA00023014"/>
    </source>
</evidence>
<keyword evidence="1" id="KW-0001">2Fe-2S</keyword>
<feature type="domain" description="Rieske" evidence="6">
    <location>
        <begin position="453"/>
        <end position="536"/>
    </location>
</feature>
<keyword evidence="5" id="KW-1015">Disulfide bond</keyword>
<dbReference type="Gene3D" id="3.30.9.10">
    <property type="entry name" value="D-Amino Acid Oxidase, subunit A, domain 2"/>
    <property type="match status" value="1"/>
</dbReference>